<dbReference type="InterPro" id="IPR036034">
    <property type="entry name" value="PDZ_sf"/>
</dbReference>
<keyword evidence="1" id="KW-0472">Membrane</keyword>
<dbReference type="Pfam" id="PF05580">
    <property type="entry name" value="Peptidase_S55"/>
    <property type="match status" value="1"/>
</dbReference>
<dbReference type="InterPro" id="IPR001478">
    <property type="entry name" value="PDZ"/>
</dbReference>
<dbReference type="EMBL" id="FOCG01000001">
    <property type="protein sequence ID" value="SEM55193.1"/>
    <property type="molecule type" value="Genomic_DNA"/>
</dbReference>
<dbReference type="RefSeq" id="WP_092751360.1">
    <property type="nucleotide sequence ID" value="NZ_FOCG01000001.1"/>
</dbReference>
<dbReference type="AlphaFoldDB" id="A0A1H7ZAB4"/>
<keyword evidence="5" id="KW-1185">Reference proteome</keyword>
<protein>
    <submittedName>
        <fullName evidence="4">Stage IV sporulation protein B</fullName>
    </submittedName>
</protein>
<dbReference type="PROSITE" id="PS51494">
    <property type="entry name" value="SPOIVB"/>
    <property type="match status" value="1"/>
</dbReference>
<dbReference type="NCBIfam" id="TIGR02860">
    <property type="entry name" value="spore_IV_B"/>
    <property type="match status" value="1"/>
</dbReference>
<keyword evidence="1" id="KW-0812">Transmembrane</keyword>
<dbReference type="SUPFAM" id="SSF50494">
    <property type="entry name" value="Trypsin-like serine proteases"/>
    <property type="match status" value="1"/>
</dbReference>
<evidence type="ECO:0000313" key="5">
    <source>
        <dbReference type="Proteomes" id="UP000199158"/>
    </source>
</evidence>
<dbReference type="PROSITE" id="PS50106">
    <property type="entry name" value="PDZ"/>
    <property type="match status" value="1"/>
</dbReference>
<dbReference type="Pfam" id="PF13180">
    <property type="entry name" value="PDZ_2"/>
    <property type="match status" value="1"/>
</dbReference>
<dbReference type="InterPro" id="IPR009003">
    <property type="entry name" value="Peptidase_S1_PA"/>
</dbReference>
<organism evidence="4 5">
    <name type="scientific">Hydrogenoanaerobacterium saccharovorans</name>
    <dbReference type="NCBI Taxonomy" id="474960"/>
    <lineage>
        <taxon>Bacteria</taxon>
        <taxon>Bacillati</taxon>
        <taxon>Bacillota</taxon>
        <taxon>Clostridia</taxon>
        <taxon>Eubacteriales</taxon>
        <taxon>Oscillospiraceae</taxon>
        <taxon>Hydrogenoanaerobacterium</taxon>
    </lineage>
</organism>
<dbReference type="SUPFAM" id="SSF50156">
    <property type="entry name" value="PDZ domain-like"/>
    <property type="match status" value="1"/>
</dbReference>
<dbReference type="Proteomes" id="UP000199158">
    <property type="component" value="Unassembled WGS sequence"/>
</dbReference>
<feature type="domain" description="PDZ" evidence="2">
    <location>
        <begin position="85"/>
        <end position="165"/>
    </location>
</feature>
<accession>A0A1H7ZAB4</accession>
<name>A0A1H7ZAB4_9FIRM</name>
<feature type="transmembrane region" description="Helical" evidence="1">
    <location>
        <begin position="7"/>
        <end position="26"/>
    </location>
</feature>
<proteinExistence type="predicted"/>
<dbReference type="Gene3D" id="2.30.42.10">
    <property type="match status" value="1"/>
</dbReference>
<feature type="domain" description="Peptidase S55" evidence="3">
    <location>
        <begin position="176"/>
        <end position="410"/>
    </location>
</feature>
<evidence type="ECO:0000256" key="1">
    <source>
        <dbReference type="SAM" id="Phobius"/>
    </source>
</evidence>
<dbReference type="STRING" id="474960.SAMN05216180_0533"/>
<keyword evidence="1" id="KW-1133">Transmembrane helix</keyword>
<dbReference type="OrthoDB" id="9765242at2"/>
<evidence type="ECO:0000313" key="4">
    <source>
        <dbReference type="EMBL" id="SEM55193.1"/>
    </source>
</evidence>
<reference evidence="4 5" key="1">
    <citation type="submission" date="2016-10" db="EMBL/GenBank/DDBJ databases">
        <authorList>
            <person name="de Groot N.N."/>
        </authorList>
    </citation>
    <scope>NUCLEOTIDE SEQUENCE [LARGE SCALE GENOMIC DNA]</scope>
    <source>
        <strain evidence="4 5">CGMCC 1.5070</strain>
    </source>
</reference>
<gene>
    <name evidence="4" type="ORF">SAMN05216180_0533</name>
</gene>
<dbReference type="SMART" id="SM00228">
    <property type="entry name" value="PDZ"/>
    <property type="match status" value="1"/>
</dbReference>
<sequence>MKNFLKATVSAFAICIAALLCFLFYISNLLPDRYMIAEGEEFSIRSQLNVTASVENKNSLRQVLTQSGNTYQAQLKLFGSIPLKQVTVQVVDKQMVAACGSPFGIKMFTEGVMVVGLSDLDTEAGPINPAKEAGIRIGDVVMRINGKEVYSNEQVGDILEKSGGKPLKVNLKRKNTPMTVTLVPRRSGVSDEFKAGMWVRDSSAGIGTMTFYDPISGVFGGLGHAVCDVDTGEILPLMKGEAVQVDITGCVKGESGVPGELQGNFYENGKLGNLYLNNETGIYGTLNSKITPPVLIPIAFRQEVKASSATILTTLNGSTPQEYDIMIEKVNFGDTNPTKNMVIRITDPKLLAKTGGIVQGMSGSPILQDGKLIGAVTHVFVNDPTRGFGIFAENMYYSIDNVENAMRMAS</sequence>
<evidence type="ECO:0000259" key="2">
    <source>
        <dbReference type="PROSITE" id="PS50106"/>
    </source>
</evidence>
<dbReference type="InterPro" id="IPR008763">
    <property type="entry name" value="Peptidase_S55"/>
</dbReference>
<dbReference type="InterPro" id="IPR014219">
    <property type="entry name" value="SpoIVB"/>
</dbReference>
<evidence type="ECO:0000259" key="3">
    <source>
        <dbReference type="PROSITE" id="PS51494"/>
    </source>
</evidence>